<dbReference type="OrthoDB" id="435881at2759"/>
<dbReference type="Gene3D" id="3.40.50.620">
    <property type="entry name" value="HUPs"/>
    <property type="match status" value="1"/>
</dbReference>
<keyword evidence="4" id="KW-0808">Transferase</keyword>
<dbReference type="GO" id="GO:0003677">
    <property type="term" value="F:DNA binding"/>
    <property type="evidence" value="ECO:0007669"/>
    <property type="project" value="TreeGrafter"/>
</dbReference>
<evidence type="ECO:0000256" key="1">
    <source>
        <dbReference type="ARBA" id="ARBA00005862"/>
    </source>
</evidence>
<dbReference type="EMBL" id="VWRR01000016">
    <property type="protein sequence ID" value="KAF6001014.1"/>
    <property type="molecule type" value="Genomic_DNA"/>
</dbReference>
<dbReference type="InterPro" id="IPR036155">
    <property type="entry name" value="Crypto/Photolyase_N_sf"/>
</dbReference>
<accession>A0A7J7IE84</accession>
<sequence length="433" mass="48386">MSLHFAFVLTTKATLPVLPYRQVGSAARARRRYREHKLVHLASVRHPLVMHGVSTLAEGSLERGGTFWSAQNLGLEPAPMFIGADLGKNAEFGGKGGGVVLLWFRSDLRLDDNPALSAALEEGSSVLPVYCFDPRQFGKTSFGFEKTGRYRARFLIESVADLRNALKKKGNNLLIRIGKPEEVLPDLCRKYEIKKVLFHQEVTFEELECEEAVTRRLEEMKIEVRPFWTNTLYAVEDLPFPVEETPDVYTEYRLAVEQKSRVRDPLSAPEEVRAIPRRVDYGTVPSLQELGLGDIPKSSEHGHMNATSSNIHNFRGGESEAQKRLAQYVQEAKLALTAGGDVERAAAHLGADFSCKISPWLALGCVSPRRIFGEIRDQALNGSDGVQKSTTFFELVWRDFFRLITYKYSTSRLRKSEKAAGMPNRAPVAAAAS</sequence>
<dbReference type="GO" id="GO:0071949">
    <property type="term" value="F:FAD binding"/>
    <property type="evidence" value="ECO:0007669"/>
    <property type="project" value="TreeGrafter"/>
</dbReference>
<gene>
    <name evidence="4" type="primary">PHR2</name>
    <name evidence="4" type="ORF">F1559_001236</name>
</gene>
<keyword evidence="2" id="KW-0285">Flavoprotein</keyword>
<name>A0A7J7IE84_9RHOD</name>
<dbReference type="SUPFAM" id="SSF52425">
    <property type="entry name" value="Cryptochrome/photolyase, N-terminal domain"/>
    <property type="match status" value="1"/>
</dbReference>
<dbReference type="InterPro" id="IPR014729">
    <property type="entry name" value="Rossmann-like_a/b/a_fold"/>
</dbReference>
<evidence type="ECO:0000313" key="4">
    <source>
        <dbReference type="EMBL" id="KAF6001014.1"/>
    </source>
</evidence>
<comment type="caution">
    <text evidence="4">The sequence shown here is derived from an EMBL/GenBank/DDBJ whole genome shotgun (WGS) entry which is preliminary data.</text>
</comment>
<evidence type="ECO:0000256" key="2">
    <source>
        <dbReference type="PIRSR" id="PIRSR602081-1"/>
    </source>
</evidence>
<feature type="binding site" evidence="2">
    <location>
        <begin position="354"/>
        <end position="358"/>
    </location>
    <ligand>
        <name>FAD</name>
        <dbReference type="ChEBI" id="CHEBI:57692"/>
    </ligand>
</feature>
<keyword evidence="5" id="KW-1185">Reference proteome</keyword>
<dbReference type="Pfam" id="PF00875">
    <property type="entry name" value="DNA_photolyase"/>
    <property type="match status" value="1"/>
</dbReference>
<dbReference type="GO" id="GO:0000719">
    <property type="term" value="P:photoreactive repair"/>
    <property type="evidence" value="ECO:0007669"/>
    <property type="project" value="TreeGrafter"/>
</dbReference>
<feature type="domain" description="Photolyase/cryptochrome alpha/beta" evidence="3">
    <location>
        <begin position="98"/>
        <end position="232"/>
    </location>
</feature>
<keyword evidence="2" id="KW-0274">FAD</keyword>
<dbReference type="InterPro" id="IPR006050">
    <property type="entry name" value="DNA_photolyase_N"/>
</dbReference>
<dbReference type="PROSITE" id="PS51645">
    <property type="entry name" value="PHR_CRY_ALPHA_BETA"/>
    <property type="match status" value="1"/>
</dbReference>
<dbReference type="Gene3D" id="1.25.40.80">
    <property type="match status" value="1"/>
</dbReference>
<dbReference type="AlphaFoldDB" id="A0A7J7IE84"/>
<dbReference type="InterPro" id="IPR036134">
    <property type="entry name" value="Crypto/Photolyase_FAD-like_sf"/>
</dbReference>
<dbReference type="Proteomes" id="UP000530660">
    <property type="component" value="Unassembled WGS sequence"/>
</dbReference>
<dbReference type="InterPro" id="IPR002081">
    <property type="entry name" value="Cryptochrome/DNA_photolyase_1"/>
</dbReference>
<dbReference type="PANTHER" id="PTHR11455:SF2">
    <property type="entry name" value="BLUE-LIGHT PHOTORECEPTOR PHR2"/>
    <property type="match status" value="1"/>
</dbReference>
<reference evidence="4 5" key="1">
    <citation type="journal article" date="2020" name="J. Phycol.">
        <title>Comparative genome analysis reveals Cyanidiococcus gen. nov., a new extremophilic red algal genus sister to Cyanidioschyzon (Cyanidioschyzonaceae, Rhodophyta).</title>
        <authorList>
            <person name="Liu S.-L."/>
            <person name="Chiang Y.-R."/>
            <person name="Yoon H.S."/>
            <person name="Fu H.-Y."/>
        </authorList>
    </citation>
    <scope>NUCLEOTIDE SEQUENCE [LARGE SCALE GENOMIC DNA]</scope>
    <source>
        <strain evidence="4 5">THAL066</strain>
    </source>
</reference>
<dbReference type="GO" id="GO:0003904">
    <property type="term" value="F:deoxyribodipyrimidine photo-lyase activity"/>
    <property type="evidence" value="ECO:0007669"/>
    <property type="project" value="TreeGrafter"/>
</dbReference>
<proteinExistence type="inferred from homology"/>
<comment type="similarity">
    <text evidence="1">Belongs to the DNA photolyase class-1 family.</text>
</comment>
<evidence type="ECO:0000313" key="5">
    <source>
        <dbReference type="Proteomes" id="UP000530660"/>
    </source>
</evidence>
<dbReference type="SUPFAM" id="SSF48173">
    <property type="entry name" value="Cryptochrome/photolyase FAD-binding domain"/>
    <property type="match status" value="1"/>
</dbReference>
<comment type="cofactor">
    <cofactor evidence="2">
        <name>FAD</name>
        <dbReference type="ChEBI" id="CHEBI:57692"/>
    </cofactor>
    <text evidence="2">Binds 1 FAD per subunit.</text>
</comment>
<feature type="binding site" evidence="2">
    <location>
        <begin position="394"/>
        <end position="401"/>
    </location>
    <ligand>
        <name>FAD</name>
        <dbReference type="ChEBI" id="CHEBI:57692"/>
    </ligand>
</feature>
<dbReference type="GO" id="GO:0016740">
    <property type="term" value="F:transferase activity"/>
    <property type="evidence" value="ECO:0007669"/>
    <property type="project" value="UniProtKB-KW"/>
</dbReference>
<protein>
    <submittedName>
        <fullName evidence="4">1,3-beta-glucanosyltransferase</fullName>
    </submittedName>
</protein>
<evidence type="ECO:0000259" key="3">
    <source>
        <dbReference type="PROSITE" id="PS51645"/>
    </source>
</evidence>
<dbReference type="PANTHER" id="PTHR11455">
    <property type="entry name" value="CRYPTOCHROME"/>
    <property type="match status" value="1"/>
</dbReference>
<organism evidence="4 5">
    <name type="scientific">Cyanidiococcus yangmingshanensis</name>
    <dbReference type="NCBI Taxonomy" id="2690220"/>
    <lineage>
        <taxon>Eukaryota</taxon>
        <taxon>Rhodophyta</taxon>
        <taxon>Bangiophyceae</taxon>
        <taxon>Cyanidiales</taxon>
        <taxon>Cyanidiaceae</taxon>
        <taxon>Cyanidiococcus</taxon>
    </lineage>
</organism>